<protein>
    <submittedName>
        <fullName evidence="1">Uncharacterized protein</fullName>
    </submittedName>
</protein>
<dbReference type="Proteomes" id="UP000092445">
    <property type="component" value="Unassembled WGS sequence"/>
</dbReference>
<proteinExistence type="predicted"/>
<dbReference type="AlphaFoldDB" id="A0A1A9ZPK9"/>
<dbReference type="VEuPathDB" id="VectorBase:GPAI021057"/>
<dbReference type="EnsemblMetazoa" id="GPAI021057-RA">
    <property type="protein sequence ID" value="GPAI021057-PA"/>
    <property type="gene ID" value="GPAI021057"/>
</dbReference>
<keyword evidence="2" id="KW-1185">Reference proteome</keyword>
<reference evidence="2" key="1">
    <citation type="submission" date="2014-03" db="EMBL/GenBank/DDBJ databases">
        <authorList>
            <person name="Aksoy S."/>
            <person name="Warren W."/>
            <person name="Wilson R.K."/>
        </authorList>
    </citation>
    <scope>NUCLEOTIDE SEQUENCE [LARGE SCALE GENOMIC DNA]</scope>
    <source>
        <strain evidence="2">IAEA</strain>
    </source>
</reference>
<evidence type="ECO:0000313" key="1">
    <source>
        <dbReference type="EnsemblMetazoa" id="GPAI021057-PA"/>
    </source>
</evidence>
<name>A0A1A9ZPK9_GLOPL</name>
<accession>A0A1A9ZPK9</accession>
<organism evidence="1 2">
    <name type="scientific">Glossina pallidipes</name>
    <name type="common">Tsetse fly</name>
    <dbReference type="NCBI Taxonomy" id="7398"/>
    <lineage>
        <taxon>Eukaryota</taxon>
        <taxon>Metazoa</taxon>
        <taxon>Ecdysozoa</taxon>
        <taxon>Arthropoda</taxon>
        <taxon>Hexapoda</taxon>
        <taxon>Insecta</taxon>
        <taxon>Pterygota</taxon>
        <taxon>Neoptera</taxon>
        <taxon>Endopterygota</taxon>
        <taxon>Diptera</taxon>
        <taxon>Brachycera</taxon>
        <taxon>Muscomorpha</taxon>
        <taxon>Hippoboscoidea</taxon>
        <taxon>Glossinidae</taxon>
        <taxon>Glossina</taxon>
    </lineage>
</organism>
<reference evidence="1" key="2">
    <citation type="submission" date="2020-05" db="UniProtKB">
        <authorList>
            <consortium name="EnsemblMetazoa"/>
        </authorList>
    </citation>
    <scope>IDENTIFICATION</scope>
    <source>
        <strain evidence="1">IAEA</strain>
    </source>
</reference>
<sequence length="130" mass="15127">MHIEKPIRDNIFSIRCITKCVVSSDQIVNFKQVNIKSGNLAQMLSFEEQNAIKIHSDNLDRGKQSCNFKMFYRMQPHVNGLLISFSEDVVCSARKSEKSWSNSNQIRFIFEAKKKKSIICICLEWLHLND</sequence>
<evidence type="ECO:0000313" key="2">
    <source>
        <dbReference type="Proteomes" id="UP000092445"/>
    </source>
</evidence>